<protein>
    <submittedName>
        <fullName evidence="3">TIGR02679 family protein</fullName>
    </submittedName>
</protein>
<accession>A0A9D2MRU7</accession>
<dbReference type="NCBIfam" id="TIGR02679">
    <property type="entry name" value="TIGR02679 family protein"/>
    <property type="match status" value="1"/>
</dbReference>
<sequence>MSSSEKGGSGECALYLKSRKGYGRCMEQLRKKWKTYGRAAGTIELPDASEEERALLAGIVGKSFAGEAVRFSCSDFEKGLQKTRFAPVDLKELLECYFGERLSTRREDRERKSRERERFFDRLCAMFSGREQGTGQREGAGGEASPAASWALAMKSGRAFGAQLLAREWEKGEEAALSLAKNTGEALNRLDFEGNRTVALAVLAAEASGNPHYFDRGTAAGQLLVHGICCRLDCQPPGDAHGWRQLLLRAGIVPDNVSSIVHCCGVHFLTERGRHPAYEAFCDLGEPFAVTMENLRDVVGACSEGSAVYVVENEMVFSCLAQRAREKNAALICTSGQPRSAAWKLLSLLVLGGCKIRYGGDMDPEGMEIADRIWKRYEGAVELWRMSPEDYERAISEEEIREERLARLGRIECPALQRTAELVQAKRLAAYQENIIGELESDLEGSWTADGKEYHP</sequence>
<evidence type="ECO:0000313" key="4">
    <source>
        <dbReference type="Proteomes" id="UP000886883"/>
    </source>
</evidence>
<evidence type="ECO:0000313" key="3">
    <source>
        <dbReference type="EMBL" id="HJB90811.1"/>
    </source>
</evidence>
<dbReference type="AlphaFoldDB" id="A0A9D2MRU7"/>
<dbReference type="SUPFAM" id="SSF56726">
    <property type="entry name" value="DNA topoisomerase IV, alpha subunit"/>
    <property type="match status" value="1"/>
</dbReference>
<evidence type="ECO:0000259" key="2">
    <source>
        <dbReference type="Pfam" id="PF11796"/>
    </source>
</evidence>
<dbReference type="EMBL" id="DWXE01000016">
    <property type="protein sequence ID" value="HJB90811.1"/>
    <property type="molecule type" value="Genomic_DNA"/>
</dbReference>
<dbReference type="GO" id="GO:0003677">
    <property type="term" value="F:DNA binding"/>
    <property type="evidence" value="ECO:0007669"/>
    <property type="project" value="InterPro"/>
</dbReference>
<proteinExistence type="predicted"/>
<dbReference type="Pfam" id="PF11796">
    <property type="entry name" value="DUF3323"/>
    <property type="match status" value="1"/>
</dbReference>
<evidence type="ECO:0000259" key="1">
    <source>
        <dbReference type="Pfam" id="PF09664"/>
    </source>
</evidence>
<gene>
    <name evidence="3" type="ORF">H9763_05005</name>
</gene>
<reference evidence="3" key="2">
    <citation type="submission" date="2021-04" db="EMBL/GenBank/DDBJ databases">
        <authorList>
            <person name="Gilroy R."/>
        </authorList>
    </citation>
    <scope>NUCLEOTIDE SEQUENCE</scope>
    <source>
        <strain evidence="3">USAMLcec3-2134</strain>
    </source>
</reference>
<dbReference type="InterPro" id="IPR013495">
    <property type="entry name" value="CHP02679"/>
</dbReference>
<dbReference type="Pfam" id="PF09664">
    <property type="entry name" value="DUF2399"/>
    <property type="match status" value="1"/>
</dbReference>
<organism evidence="3 4">
    <name type="scientific">Candidatus Eisenbergiella merdigallinarum</name>
    <dbReference type="NCBI Taxonomy" id="2838552"/>
    <lineage>
        <taxon>Bacteria</taxon>
        <taxon>Bacillati</taxon>
        <taxon>Bacillota</taxon>
        <taxon>Clostridia</taxon>
        <taxon>Lachnospirales</taxon>
        <taxon>Lachnospiraceae</taxon>
        <taxon>Eisenbergiella</taxon>
    </lineage>
</organism>
<comment type="caution">
    <text evidence="3">The sequence shown here is derived from an EMBL/GenBank/DDBJ whole genome shotgun (WGS) entry which is preliminary data.</text>
</comment>
<feature type="domain" description="DUF2399" evidence="1">
    <location>
        <begin position="291"/>
        <end position="443"/>
    </location>
</feature>
<reference evidence="3" key="1">
    <citation type="journal article" date="2021" name="PeerJ">
        <title>Extensive microbial diversity within the chicken gut microbiome revealed by metagenomics and culture.</title>
        <authorList>
            <person name="Gilroy R."/>
            <person name="Ravi A."/>
            <person name="Getino M."/>
            <person name="Pursley I."/>
            <person name="Horton D.L."/>
            <person name="Alikhan N.F."/>
            <person name="Baker D."/>
            <person name="Gharbi K."/>
            <person name="Hall N."/>
            <person name="Watson M."/>
            <person name="Adriaenssens E.M."/>
            <person name="Foster-Nyarko E."/>
            <person name="Jarju S."/>
            <person name="Secka A."/>
            <person name="Antonio M."/>
            <person name="Oren A."/>
            <person name="Chaudhuri R.R."/>
            <person name="La Ragione R."/>
            <person name="Hildebrand F."/>
            <person name="Pallen M.J."/>
        </authorList>
    </citation>
    <scope>NUCLEOTIDE SEQUENCE</scope>
    <source>
        <strain evidence="3">USAMLcec3-2134</strain>
    </source>
</reference>
<dbReference type="CDD" id="cd00188">
    <property type="entry name" value="TOPRIM"/>
    <property type="match status" value="1"/>
</dbReference>
<feature type="domain" description="Conserved hypothetical protein CHP02679 N terminus" evidence="2">
    <location>
        <begin position="40"/>
        <end position="267"/>
    </location>
</feature>
<dbReference type="InterPro" id="IPR024465">
    <property type="entry name" value="DUF2399"/>
</dbReference>
<dbReference type="Proteomes" id="UP000886883">
    <property type="component" value="Unassembled WGS sequence"/>
</dbReference>
<dbReference type="InterPro" id="IPR036078">
    <property type="entry name" value="Spo11/TopoVI_A_sf"/>
</dbReference>
<dbReference type="GO" id="GO:0005694">
    <property type="term" value="C:chromosome"/>
    <property type="evidence" value="ECO:0007669"/>
    <property type="project" value="InterPro"/>
</dbReference>
<name>A0A9D2MRU7_9FIRM</name>
<dbReference type="InterPro" id="IPR024466">
    <property type="entry name" value="CHP02679_N"/>
</dbReference>